<reference evidence="8 9" key="1">
    <citation type="journal article" date="2022" name="Mar. Drugs">
        <title>Bioassay-Guided Fractionation Leads to the Detection of Cholic Acid Generated by the Rare Thalassomonas sp.</title>
        <authorList>
            <person name="Pheiffer F."/>
            <person name="Schneider Y.K."/>
            <person name="Hansen E.H."/>
            <person name="Andersen J.H."/>
            <person name="Isaksson J."/>
            <person name="Busche T."/>
            <person name="R C."/>
            <person name="Kalinowski J."/>
            <person name="Zyl L.V."/>
            <person name="Trindade M."/>
        </authorList>
    </citation>
    <scope>NUCLEOTIDE SEQUENCE [LARGE SCALE GENOMIC DNA]</scope>
    <source>
        <strain evidence="8 9">A5K-61T</strain>
    </source>
</reference>
<dbReference type="InterPro" id="IPR051791">
    <property type="entry name" value="Pra-immunoreactive"/>
</dbReference>
<dbReference type="Pfam" id="PF06271">
    <property type="entry name" value="RDD"/>
    <property type="match status" value="1"/>
</dbReference>
<dbReference type="PANTHER" id="PTHR36115:SF4">
    <property type="entry name" value="MEMBRANE PROTEIN"/>
    <property type="match status" value="1"/>
</dbReference>
<keyword evidence="3 6" id="KW-0812">Transmembrane</keyword>
<evidence type="ECO:0000256" key="3">
    <source>
        <dbReference type="ARBA" id="ARBA00022692"/>
    </source>
</evidence>
<evidence type="ECO:0000256" key="6">
    <source>
        <dbReference type="SAM" id="Phobius"/>
    </source>
</evidence>
<organism evidence="8 9">
    <name type="scientific">Thalassomonas haliotis</name>
    <dbReference type="NCBI Taxonomy" id="485448"/>
    <lineage>
        <taxon>Bacteria</taxon>
        <taxon>Pseudomonadati</taxon>
        <taxon>Pseudomonadota</taxon>
        <taxon>Gammaproteobacteria</taxon>
        <taxon>Alteromonadales</taxon>
        <taxon>Colwelliaceae</taxon>
        <taxon>Thalassomonas</taxon>
    </lineage>
</organism>
<evidence type="ECO:0000256" key="2">
    <source>
        <dbReference type="ARBA" id="ARBA00022475"/>
    </source>
</evidence>
<dbReference type="EMBL" id="CP059693">
    <property type="protein sequence ID" value="WDE10638.1"/>
    <property type="molecule type" value="Genomic_DNA"/>
</dbReference>
<sequence>MQRIEPSFDGEPVNLEIDNIEQAKKPILAGNYPSFYKRYFALFFDSIFVVVFFYFILLATEYLLGHSVTEQYLYFVLIAFIYDVFLTSKLCTIGQFVFGFRIRNDVSYEKISLTAACIRTISKWLLGWASFIVIIFSKKRRAIHDIMSESIVLSLKQLVEIQSVRV</sequence>
<dbReference type="Proteomes" id="UP001215231">
    <property type="component" value="Chromosome"/>
</dbReference>
<feature type="transmembrane region" description="Helical" evidence="6">
    <location>
        <begin position="39"/>
        <end position="60"/>
    </location>
</feature>
<proteinExistence type="predicted"/>
<evidence type="ECO:0000313" key="8">
    <source>
        <dbReference type="EMBL" id="WDE10638.1"/>
    </source>
</evidence>
<gene>
    <name evidence="8" type="ORF">H3N35_20620</name>
</gene>
<evidence type="ECO:0000256" key="1">
    <source>
        <dbReference type="ARBA" id="ARBA00004651"/>
    </source>
</evidence>
<dbReference type="RefSeq" id="WP_274050685.1">
    <property type="nucleotide sequence ID" value="NZ_CP059693.1"/>
</dbReference>
<evidence type="ECO:0000256" key="4">
    <source>
        <dbReference type="ARBA" id="ARBA00022989"/>
    </source>
</evidence>
<evidence type="ECO:0000259" key="7">
    <source>
        <dbReference type="Pfam" id="PF06271"/>
    </source>
</evidence>
<evidence type="ECO:0000313" key="9">
    <source>
        <dbReference type="Proteomes" id="UP001215231"/>
    </source>
</evidence>
<keyword evidence="2" id="KW-1003">Cell membrane</keyword>
<dbReference type="PANTHER" id="PTHR36115">
    <property type="entry name" value="PROLINE-RICH ANTIGEN HOMOLOG-RELATED"/>
    <property type="match status" value="1"/>
</dbReference>
<accession>A0ABY7VAH9</accession>
<evidence type="ECO:0000256" key="5">
    <source>
        <dbReference type="ARBA" id="ARBA00023136"/>
    </source>
</evidence>
<name>A0ABY7VAH9_9GAMM</name>
<keyword evidence="5 6" id="KW-0472">Membrane</keyword>
<feature type="transmembrane region" description="Helical" evidence="6">
    <location>
        <begin position="72"/>
        <end position="98"/>
    </location>
</feature>
<dbReference type="InterPro" id="IPR010432">
    <property type="entry name" value="RDD"/>
</dbReference>
<keyword evidence="9" id="KW-1185">Reference proteome</keyword>
<feature type="domain" description="RDD" evidence="7">
    <location>
        <begin position="32"/>
        <end position="148"/>
    </location>
</feature>
<keyword evidence="4 6" id="KW-1133">Transmembrane helix</keyword>
<protein>
    <submittedName>
        <fullName evidence="8">RDD family protein</fullName>
    </submittedName>
</protein>
<comment type="subcellular location">
    <subcellularLocation>
        <location evidence="1">Cell membrane</location>
        <topology evidence="1">Multi-pass membrane protein</topology>
    </subcellularLocation>
</comment>
<feature type="transmembrane region" description="Helical" evidence="6">
    <location>
        <begin position="118"/>
        <end position="137"/>
    </location>
</feature>